<dbReference type="Proteomes" id="UP000070107">
    <property type="component" value="Unassembled WGS sequence"/>
</dbReference>
<keyword evidence="1" id="KW-1133">Transmembrane helix</keyword>
<feature type="transmembrane region" description="Helical" evidence="1">
    <location>
        <begin position="89"/>
        <end position="108"/>
    </location>
</feature>
<keyword evidence="5" id="KW-1185">Reference proteome</keyword>
<evidence type="ECO:0000313" key="4">
    <source>
        <dbReference type="EMBL" id="KXF75315.1"/>
    </source>
</evidence>
<evidence type="ECO:0000259" key="3">
    <source>
        <dbReference type="Pfam" id="PF13194"/>
    </source>
</evidence>
<gene>
    <name evidence="4" type="ORF">ATN84_18775</name>
</gene>
<accession>A0A135HQ40</accession>
<evidence type="ECO:0000259" key="2">
    <source>
        <dbReference type="Pfam" id="PF02308"/>
    </source>
</evidence>
<feature type="transmembrane region" description="Helical" evidence="1">
    <location>
        <begin position="306"/>
        <end position="325"/>
    </location>
</feature>
<feature type="transmembrane region" description="Helical" evidence="1">
    <location>
        <begin position="114"/>
        <end position="132"/>
    </location>
</feature>
<feature type="domain" description="DUF4010" evidence="3">
    <location>
        <begin position="182"/>
        <end position="388"/>
    </location>
</feature>
<dbReference type="Pfam" id="PF13194">
    <property type="entry name" value="DUF4010"/>
    <property type="match status" value="1"/>
</dbReference>
<feature type="domain" description="MgtC/SapB/SrpB/YhiD N-terminal" evidence="2">
    <location>
        <begin position="8"/>
        <end position="133"/>
    </location>
</feature>
<feature type="transmembrane region" description="Helical" evidence="1">
    <location>
        <begin position="47"/>
        <end position="77"/>
    </location>
</feature>
<dbReference type="InterPro" id="IPR025105">
    <property type="entry name" value="DUF4010"/>
</dbReference>
<keyword evidence="1" id="KW-0812">Transmembrane</keyword>
<organism evidence="4 5">
    <name type="scientific">Paramesorhizobium deserti</name>
    <dbReference type="NCBI Taxonomy" id="1494590"/>
    <lineage>
        <taxon>Bacteria</taxon>
        <taxon>Pseudomonadati</taxon>
        <taxon>Pseudomonadota</taxon>
        <taxon>Alphaproteobacteria</taxon>
        <taxon>Hyphomicrobiales</taxon>
        <taxon>Phyllobacteriaceae</taxon>
        <taxon>Paramesorhizobium</taxon>
    </lineage>
</organism>
<evidence type="ECO:0000313" key="5">
    <source>
        <dbReference type="Proteomes" id="UP000070107"/>
    </source>
</evidence>
<name>A0A135HQ40_9HYPH</name>
<feature type="transmembrane region" description="Helical" evidence="1">
    <location>
        <begin position="177"/>
        <end position="195"/>
    </location>
</feature>
<feature type="transmembrane region" description="Helical" evidence="1">
    <location>
        <begin position="396"/>
        <end position="422"/>
    </location>
</feature>
<sequence>METLIAKLGLALAIGLLVGLERGWRERDAPDHSRTAGIRTFGISGLLGGIFAALGGALGSTAVLIAGFLGFAVIFAWYKSREATRDEDFSVTSVVAALCVFALGALAVASDVSAAAGGGAGLAAILASRELLHGLLRKLTWVELRSALTLAVMTAVILPLLPDRPIDPWGGLNPWQIWFFTVLVAAISFLGYIAVRVFGETRGLLVSVLAGALVSSTAMTLALARTAKGHARPLPFSGAACLAAMVSILRVSAIVAIIEPRVLATIAVPVLVASACFGLGGAFMLMRGSDESISGATARNPFELGALLLFALLFAVVATASAALSGAFGTSGLLATTALSGAFDVDVAVLGALRLVKQSVSAEVAGIAVLAALLTNGIVRLALAMAAGPLRFSMPLAAFSLLAGAAGYACLLIFSSSIASFAG</sequence>
<dbReference type="EMBL" id="LNTU01000038">
    <property type="protein sequence ID" value="KXF75315.1"/>
    <property type="molecule type" value="Genomic_DNA"/>
</dbReference>
<feature type="transmembrane region" description="Helical" evidence="1">
    <location>
        <begin position="204"/>
        <end position="224"/>
    </location>
</feature>
<dbReference type="AlphaFoldDB" id="A0A135HQ40"/>
<keyword evidence="1" id="KW-0472">Membrane</keyword>
<dbReference type="OrthoDB" id="9813718at2"/>
<dbReference type="RefSeq" id="WP_068884519.1">
    <property type="nucleotide sequence ID" value="NZ_LNTU01000038.1"/>
</dbReference>
<feature type="transmembrane region" description="Helical" evidence="1">
    <location>
        <begin position="365"/>
        <end position="384"/>
    </location>
</feature>
<evidence type="ECO:0000256" key="1">
    <source>
        <dbReference type="SAM" id="Phobius"/>
    </source>
</evidence>
<comment type="caution">
    <text evidence="4">The sequence shown here is derived from an EMBL/GenBank/DDBJ whole genome shotgun (WGS) entry which is preliminary data.</text>
</comment>
<dbReference type="STRING" id="1494590.ATN84_18775"/>
<dbReference type="InterPro" id="IPR049177">
    <property type="entry name" value="MgtC_SapB_SrpB_YhiD_N"/>
</dbReference>
<dbReference type="PANTHER" id="PTHR39084:SF1">
    <property type="entry name" value="DUF4010 DOMAIN-CONTAINING PROTEIN"/>
    <property type="match status" value="1"/>
</dbReference>
<feature type="transmembrane region" description="Helical" evidence="1">
    <location>
        <begin position="236"/>
        <end position="258"/>
    </location>
</feature>
<reference evidence="4 5" key="1">
    <citation type="submission" date="2015-11" db="EMBL/GenBank/DDBJ databases">
        <title>Draft genome sequence of Paramesorhizobium deserti A-3-E, a strain highly resistant to diverse beta-lactam antibiotics.</title>
        <authorList>
            <person name="Lv R."/>
            <person name="Yang X."/>
            <person name="Fang N."/>
            <person name="Guo J."/>
            <person name="Luo X."/>
            <person name="Peng F."/>
            <person name="Yang R."/>
            <person name="Cui Y."/>
            <person name="Fang C."/>
            <person name="Song Y."/>
        </authorList>
    </citation>
    <scope>NUCLEOTIDE SEQUENCE [LARGE SCALE GENOMIC DNA]</scope>
    <source>
        <strain evidence="4 5">A-3-E</strain>
    </source>
</reference>
<protein>
    <submittedName>
        <fullName evidence="4">Uncharacterized protein</fullName>
    </submittedName>
</protein>
<feature type="transmembrane region" description="Helical" evidence="1">
    <location>
        <begin position="144"/>
        <end position="162"/>
    </location>
</feature>
<dbReference type="Pfam" id="PF02308">
    <property type="entry name" value="MgtC"/>
    <property type="match status" value="1"/>
</dbReference>
<proteinExistence type="predicted"/>
<feature type="transmembrane region" description="Helical" evidence="1">
    <location>
        <begin position="265"/>
        <end position="286"/>
    </location>
</feature>
<dbReference type="PANTHER" id="PTHR39084">
    <property type="entry name" value="MEMBRANE PROTEIN-RELATED"/>
    <property type="match status" value="1"/>
</dbReference>